<evidence type="ECO:0000313" key="8">
    <source>
        <dbReference type="EMBL" id="MCY9691800.1"/>
    </source>
</evidence>
<protein>
    <submittedName>
        <fullName evidence="8">ABC transporter permease</fullName>
    </submittedName>
</protein>
<dbReference type="PANTHER" id="PTHR30177">
    <property type="entry name" value="GLYCINE BETAINE/L-PROLINE TRANSPORT SYSTEM PERMEASE PROTEIN PROW"/>
    <property type="match status" value="1"/>
</dbReference>
<evidence type="ECO:0000313" key="9">
    <source>
        <dbReference type="Proteomes" id="UP001527099"/>
    </source>
</evidence>
<evidence type="ECO:0000256" key="5">
    <source>
        <dbReference type="ARBA" id="ARBA00023136"/>
    </source>
</evidence>
<comment type="subcellular location">
    <subcellularLocation>
        <location evidence="6">Cell membrane</location>
        <topology evidence="6">Multi-pass membrane protein</topology>
    </subcellularLocation>
    <subcellularLocation>
        <location evidence="1">Membrane</location>
        <topology evidence="1">Multi-pass membrane protein</topology>
    </subcellularLocation>
</comment>
<dbReference type="PANTHER" id="PTHR30177:SF4">
    <property type="entry name" value="OSMOPROTECTANT IMPORT PERMEASE PROTEIN OSMW"/>
    <property type="match status" value="1"/>
</dbReference>
<keyword evidence="9" id="KW-1185">Reference proteome</keyword>
<evidence type="ECO:0000256" key="2">
    <source>
        <dbReference type="ARBA" id="ARBA00022448"/>
    </source>
</evidence>
<dbReference type="Gene3D" id="1.10.3720.10">
    <property type="entry name" value="MetI-like"/>
    <property type="match status" value="1"/>
</dbReference>
<dbReference type="SUPFAM" id="SSF161098">
    <property type="entry name" value="MetI-like"/>
    <property type="match status" value="1"/>
</dbReference>
<feature type="transmembrane region" description="Helical" evidence="6">
    <location>
        <begin position="20"/>
        <end position="42"/>
    </location>
</feature>
<feature type="transmembrane region" description="Helical" evidence="6">
    <location>
        <begin position="177"/>
        <end position="196"/>
    </location>
</feature>
<dbReference type="EMBL" id="JAMDMX010000003">
    <property type="protein sequence ID" value="MCY9691800.1"/>
    <property type="molecule type" value="Genomic_DNA"/>
</dbReference>
<gene>
    <name evidence="8" type="ORF">M5X19_02495</name>
</gene>
<dbReference type="InterPro" id="IPR035906">
    <property type="entry name" value="MetI-like_sf"/>
</dbReference>
<keyword evidence="2 6" id="KW-0813">Transport</keyword>
<dbReference type="RefSeq" id="WP_029195122.1">
    <property type="nucleotide sequence ID" value="NZ_JAMDMW010000118.1"/>
</dbReference>
<keyword evidence="4 6" id="KW-1133">Transmembrane helix</keyword>
<evidence type="ECO:0000256" key="1">
    <source>
        <dbReference type="ARBA" id="ARBA00004141"/>
    </source>
</evidence>
<feature type="transmembrane region" description="Helical" evidence="6">
    <location>
        <begin position="54"/>
        <end position="73"/>
    </location>
</feature>
<keyword evidence="5 6" id="KW-0472">Membrane</keyword>
<evidence type="ECO:0000256" key="4">
    <source>
        <dbReference type="ARBA" id="ARBA00022989"/>
    </source>
</evidence>
<comment type="similarity">
    <text evidence="6">Belongs to the binding-protein-dependent transport system permease family.</text>
</comment>
<name>A0ABT4G6L0_9BACL</name>
<sequence>MIEYAVNHFDKLVAALLEHLEMLVATMIISIVLASILTMVAMSSTIFSKMLLQLFSVIYSIPSLAFLAILIPVTGLGKETAITALVVYNQYILLRNFITGLNEVEPSIIEAAFGIGMTNWQVLYLVRLPLSKRALFTGVRLAVVSTIGIATIAAFINAGGLGTILFDGLRTMNVYKILWGSLLSAGLAIGANALLIRIEKGFA</sequence>
<evidence type="ECO:0000259" key="7">
    <source>
        <dbReference type="PROSITE" id="PS50928"/>
    </source>
</evidence>
<reference evidence="8 9" key="1">
    <citation type="submission" date="2022-05" db="EMBL/GenBank/DDBJ databases">
        <title>Genome Sequencing of Bee-Associated Microbes.</title>
        <authorList>
            <person name="Dunlap C."/>
        </authorList>
    </citation>
    <scope>NUCLEOTIDE SEQUENCE [LARGE SCALE GENOMIC DNA]</scope>
    <source>
        <strain evidence="8 9">NRRL B-14421</strain>
    </source>
</reference>
<dbReference type="PROSITE" id="PS50928">
    <property type="entry name" value="ABC_TM1"/>
    <property type="match status" value="1"/>
</dbReference>
<organism evidence="8 9">
    <name type="scientific">Paenibacillus alginolyticus</name>
    <dbReference type="NCBI Taxonomy" id="59839"/>
    <lineage>
        <taxon>Bacteria</taxon>
        <taxon>Bacillati</taxon>
        <taxon>Bacillota</taxon>
        <taxon>Bacilli</taxon>
        <taxon>Bacillales</taxon>
        <taxon>Paenibacillaceae</taxon>
        <taxon>Paenibacillus</taxon>
    </lineage>
</organism>
<evidence type="ECO:0000256" key="6">
    <source>
        <dbReference type="RuleBase" id="RU363032"/>
    </source>
</evidence>
<dbReference type="CDD" id="cd06261">
    <property type="entry name" value="TM_PBP2"/>
    <property type="match status" value="1"/>
</dbReference>
<feature type="transmembrane region" description="Helical" evidence="6">
    <location>
        <begin position="138"/>
        <end position="165"/>
    </location>
</feature>
<dbReference type="Pfam" id="PF00528">
    <property type="entry name" value="BPD_transp_1"/>
    <property type="match status" value="1"/>
</dbReference>
<comment type="caution">
    <text evidence="8">The sequence shown here is derived from an EMBL/GenBank/DDBJ whole genome shotgun (WGS) entry which is preliminary data.</text>
</comment>
<feature type="domain" description="ABC transmembrane type-1" evidence="7">
    <location>
        <begin position="16"/>
        <end position="200"/>
    </location>
</feature>
<feature type="transmembrane region" description="Helical" evidence="6">
    <location>
        <begin position="107"/>
        <end position="126"/>
    </location>
</feature>
<keyword evidence="3 6" id="KW-0812">Transmembrane</keyword>
<accession>A0ABT4G6L0</accession>
<dbReference type="InterPro" id="IPR051204">
    <property type="entry name" value="ABC_transp_perm/SBD"/>
</dbReference>
<dbReference type="InterPro" id="IPR000515">
    <property type="entry name" value="MetI-like"/>
</dbReference>
<proteinExistence type="inferred from homology"/>
<evidence type="ECO:0000256" key="3">
    <source>
        <dbReference type="ARBA" id="ARBA00022692"/>
    </source>
</evidence>
<dbReference type="Proteomes" id="UP001527099">
    <property type="component" value="Unassembled WGS sequence"/>
</dbReference>